<dbReference type="Pfam" id="PF13620">
    <property type="entry name" value="CarboxypepD_reg"/>
    <property type="match status" value="2"/>
</dbReference>
<feature type="transmembrane region" description="Helical" evidence="7">
    <location>
        <begin position="132"/>
        <end position="155"/>
    </location>
</feature>
<keyword evidence="4 7" id="KW-1133">Transmembrane helix</keyword>
<keyword evidence="10" id="KW-1185">Reference proteome</keyword>
<keyword evidence="5 7" id="KW-0472">Membrane</keyword>
<evidence type="ECO:0000256" key="5">
    <source>
        <dbReference type="ARBA" id="ARBA00023136"/>
    </source>
</evidence>
<feature type="transmembrane region" description="Helical" evidence="7">
    <location>
        <begin position="107"/>
        <end position="126"/>
    </location>
</feature>
<feature type="transmembrane region" description="Helical" evidence="7">
    <location>
        <begin position="167"/>
        <end position="188"/>
    </location>
</feature>
<dbReference type="InterPro" id="IPR011701">
    <property type="entry name" value="MFS"/>
</dbReference>
<feature type="region of interest" description="Disordered" evidence="6">
    <location>
        <begin position="1"/>
        <end position="33"/>
    </location>
</feature>
<dbReference type="InterPro" id="IPR013783">
    <property type="entry name" value="Ig-like_fold"/>
</dbReference>
<evidence type="ECO:0000313" key="9">
    <source>
        <dbReference type="EMBL" id="GAA4640069.1"/>
    </source>
</evidence>
<comment type="subcellular location">
    <subcellularLocation>
        <location evidence="1">Cell membrane</location>
        <topology evidence="1">Multi-pass membrane protein</topology>
    </subcellularLocation>
</comment>
<keyword evidence="3 7" id="KW-0812">Transmembrane</keyword>
<feature type="transmembrane region" description="Helical" evidence="7">
    <location>
        <begin position="257"/>
        <end position="274"/>
    </location>
</feature>
<accession>A0ABP8UWS7</accession>
<dbReference type="PANTHER" id="PTHR42718">
    <property type="entry name" value="MAJOR FACILITATOR SUPERFAMILY MULTIDRUG TRANSPORTER MFSC"/>
    <property type="match status" value="1"/>
</dbReference>
<feature type="transmembrane region" description="Helical" evidence="7">
    <location>
        <begin position="329"/>
        <end position="346"/>
    </location>
</feature>
<protein>
    <submittedName>
        <fullName evidence="9">MFS transporter</fullName>
    </submittedName>
</protein>
<evidence type="ECO:0000256" key="1">
    <source>
        <dbReference type="ARBA" id="ARBA00004651"/>
    </source>
</evidence>
<dbReference type="InterPro" id="IPR020846">
    <property type="entry name" value="MFS_dom"/>
</dbReference>
<dbReference type="Gene3D" id="2.60.40.1120">
    <property type="entry name" value="Carboxypeptidase-like, regulatory domain"/>
    <property type="match status" value="2"/>
</dbReference>
<evidence type="ECO:0000256" key="4">
    <source>
        <dbReference type="ARBA" id="ARBA00022989"/>
    </source>
</evidence>
<feature type="transmembrane region" description="Helical" evidence="7">
    <location>
        <begin position="227"/>
        <end position="245"/>
    </location>
</feature>
<evidence type="ECO:0000256" key="2">
    <source>
        <dbReference type="ARBA" id="ARBA00022448"/>
    </source>
</evidence>
<evidence type="ECO:0000259" key="8">
    <source>
        <dbReference type="PROSITE" id="PS50850"/>
    </source>
</evidence>
<feature type="transmembrane region" description="Helical" evidence="7">
    <location>
        <begin position="39"/>
        <end position="66"/>
    </location>
</feature>
<dbReference type="InterPro" id="IPR036259">
    <property type="entry name" value="MFS_trans_sf"/>
</dbReference>
<feature type="transmembrane region" description="Helical" evidence="7">
    <location>
        <begin position="497"/>
        <end position="519"/>
    </location>
</feature>
<name>A0ABP8UWS7_9ACTN</name>
<keyword evidence="2" id="KW-0813">Transport</keyword>
<dbReference type="Gene3D" id="1.20.1720.10">
    <property type="entry name" value="Multidrug resistance protein D"/>
    <property type="match status" value="1"/>
</dbReference>
<dbReference type="SUPFAM" id="SSF49478">
    <property type="entry name" value="Cna protein B-type domain"/>
    <property type="match status" value="1"/>
</dbReference>
<dbReference type="PROSITE" id="PS50850">
    <property type="entry name" value="MFS"/>
    <property type="match status" value="1"/>
</dbReference>
<gene>
    <name evidence="9" type="ORF">GCM10023196_104140</name>
</gene>
<dbReference type="Gene3D" id="2.60.40.10">
    <property type="entry name" value="Immunoglobulins"/>
    <property type="match status" value="1"/>
</dbReference>
<feature type="transmembrane region" description="Helical" evidence="7">
    <location>
        <begin position="78"/>
        <end position="95"/>
    </location>
</feature>
<comment type="caution">
    <text evidence="9">The sequence shown here is derived from an EMBL/GenBank/DDBJ whole genome shotgun (WGS) entry which is preliminary data.</text>
</comment>
<feature type="transmembrane region" description="Helical" evidence="7">
    <location>
        <begin position="295"/>
        <end position="317"/>
    </location>
</feature>
<feature type="domain" description="Major facilitator superfamily (MFS) profile" evidence="8">
    <location>
        <begin position="41"/>
        <end position="523"/>
    </location>
</feature>
<evidence type="ECO:0000256" key="7">
    <source>
        <dbReference type="SAM" id="Phobius"/>
    </source>
</evidence>
<sequence length="842" mass="86313">MPSNPADAVARPTGASPRAGRRADARPPRGGGSHRLSEAFTLIAMCLGSMMTFLLITASVTALSAIQDDLHVAPTSLVWIPSAYSLLVASLVMSAGTIGNRYGRKRAFLTGAAIMIIGSLTVYAAGSTGTVIAGQFISGVGGALILPNSLAILGATFPDPHRRTEVVTAWVASSGIGLAVGPLIAGVLLDHFRWNTVFLSTAALGVVTIAVAAFVTESRSPGGKLDIPGQLLGILGIAGLVYAIIEGGHDGYTSTRILTAWIIAAAALIGFVLVERASTTPLLDITLFRSASFSAVMFIAAVSLFGFTGVAILSVLYYERVQRLTGLEVGWRMLAFFGVYVVVAYVTGRVIRHTGFKLPLTLGLLLGAGGAFGLTTQDPGTPYTHVWWLYALFGAACGLVAAPSTAAALVSVSHERAGMASGAVNAFRQVGSVMGSSLLGALLAGRFASQLPGRLGSHHVPQAAWPAVEQAASSGTGQGTAPPNVTAAVGDAFTSGIHAGMTVIAAVFLCAALIAFVFVNNRPHTTNPVNKEATTAVGMGASASIGEAGARGRHDHQSEQEPVFAGMDPQAPKVVYGSVGGEDAQHGGVIRGFVRDANGVPVAHAALTLIDVRGHQIGRATTSTDGRYEVPTPSTGAYVLIASAGDHEPRAATVVTGDQPTDFDPVLIGADRLVGTVRDVDGEPVRDAMVVVTDASGEVVAADTTDADGGYAVRRIAAGTYTLAVSAAAHRPSAIIVEVGIDQTRQDVQLLAGAWLRGTVRATGRGALSDVRVALLDAAGKEVGVVITGPDGEYAFADLTGGQYTVVASGYSPVASAVILDGRGEDAHDVWLGHPDLDLSTE</sequence>
<dbReference type="Pfam" id="PF07690">
    <property type="entry name" value="MFS_1"/>
    <property type="match status" value="1"/>
</dbReference>
<feature type="transmembrane region" description="Helical" evidence="7">
    <location>
        <begin position="194"/>
        <end position="215"/>
    </location>
</feature>
<dbReference type="PANTHER" id="PTHR42718:SF9">
    <property type="entry name" value="MAJOR FACILITATOR SUPERFAMILY MULTIDRUG TRANSPORTER MFSC"/>
    <property type="match status" value="1"/>
</dbReference>
<dbReference type="CDD" id="cd17321">
    <property type="entry name" value="MFS_MMR_MDR_like"/>
    <property type="match status" value="1"/>
</dbReference>
<dbReference type="SUPFAM" id="SSF103473">
    <property type="entry name" value="MFS general substrate transporter"/>
    <property type="match status" value="1"/>
</dbReference>
<dbReference type="SUPFAM" id="SSF49464">
    <property type="entry name" value="Carboxypeptidase regulatory domain-like"/>
    <property type="match status" value="2"/>
</dbReference>
<evidence type="ECO:0000256" key="6">
    <source>
        <dbReference type="SAM" id="MobiDB-lite"/>
    </source>
</evidence>
<evidence type="ECO:0000313" key="10">
    <source>
        <dbReference type="Proteomes" id="UP001501442"/>
    </source>
</evidence>
<feature type="transmembrane region" description="Helical" evidence="7">
    <location>
        <begin position="358"/>
        <end position="375"/>
    </location>
</feature>
<feature type="transmembrane region" description="Helical" evidence="7">
    <location>
        <begin position="387"/>
        <end position="410"/>
    </location>
</feature>
<reference evidence="10" key="1">
    <citation type="journal article" date="2019" name="Int. J. Syst. Evol. Microbiol.">
        <title>The Global Catalogue of Microorganisms (GCM) 10K type strain sequencing project: providing services to taxonomists for standard genome sequencing and annotation.</title>
        <authorList>
            <consortium name="The Broad Institute Genomics Platform"/>
            <consortium name="The Broad Institute Genome Sequencing Center for Infectious Disease"/>
            <person name="Wu L."/>
            <person name="Ma J."/>
        </authorList>
    </citation>
    <scope>NUCLEOTIDE SEQUENCE [LARGE SCALE GENOMIC DNA]</scope>
    <source>
        <strain evidence="10">JCM 17939</strain>
    </source>
</reference>
<dbReference type="InterPro" id="IPR008969">
    <property type="entry name" value="CarboxyPept-like_regulatory"/>
</dbReference>
<dbReference type="EMBL" id="BAABHK010000030">
    <property type="protein sequence ID" value="GAA4640069.1"/>
    <property type="molecule type" value="Genomic_DNA"/>
</dbReference>
<organism evidence="9 10">
    <name type="scientific">Actinoallomurus vinaceus</name>
    <dbReference type="NCBI Taxonomy" id="1080074"/>
    <lineage>
        <taxon>Bacteria</taxon>
        <taxon>Bacillati</taxon>
        <taxon>Actinomycetota</taxon>
        <taxon>Actinomycetes</taxon>
        <taxon>Streptosporangiales</taxon>
        <taxon>Thermomonosporaceae</taxon>
        <taxon>Actinoallomurus</taxon>
    </lineage>
</organism>
<evidence type="ECO:0000256" key="3">
    <source>
        <dbReference type="ARBA" id="ARBA00022692"/>
    </source>
</evidence>
<dbReference type="Proteomes" id="UP001501442">
    <property type="component" value="Unassembled WGS sequence"/>
</dbReference>
<dbReference type="Gene3D" id="1.20.1250.20">
    <property type="entry name" value="MFS general substrate transporter like domains"/>
    <property type="match status" value="1"/>
</dbReference>
<proteinExistence type="predicted"/>